<evidence type="ECO:0000313" key="1">
    <source>
        <dbReference type="EMBL" id="EIK82192.1"/>
    </source>
</evidence>
<accession>I4LZ02</accession>
<protein>
    <submittedName>
        <fullName evidence="1">Uncharacterized protein</fullName>
    </submittedName>
</protein>
<dbReference type="EMBL" id="ADER01000002">
    <property type="protein sequence ID" value="EIK82192.1"/>
    <property type="molecule type" value="Genomic_DNA"/>
</dbReference>
<proteinExistence type="predicted"/>
<name>I4LZ02_GARVA</name>
<organism evidence="1 2">
    <name type="scientific">Gardnerella vaginalis 1400E</name>
    <dbReference type="NCBI Taxonomy" id="698956"/>
    <lineage>
        <taxon>Bacteria</taxon>
        <taxon>Bacillati</taxon>
        <taxon>Actinomycetota</taxon>
        <taxon>Actinomycetes</taxon>
        <taxon>Bifidobacteriales</taxon>
        <taxon>Bifidobacteriaceae</taxon>
        <taxon>Gardnerella</taxon>
    </lineage>
</organism>
<sequence length="465" mass="51633">MITPVFDLEPLGVKPFESEQEFLDSSSTIKNLYQYARACRTSPHAALVCTLAKACAIVPPNIVIPSFTGDSPASLNFAAITIAQSGGGKGLAMTVAKTLVPLPDTVWVGQTASGEAIPSVYVHYEDDETYTRNGDDKEKRERKKPSLKFNTQNAFFDIREVREFAGNSSRVGSTLVPVLVNLLDGTSKIGCTTKSESNTLQVPEYGYRAAIVIGVQPANIRDITSHGGTGLPQRCLWTDVLDPNAPEIRPEKIAPEQWLSFDHTLFEQYAASEMDLNSLLRAGKPETTLVMENGQYSYKLHELKYPEGVYKAVDENAKQRLKGENVSHTQLLVLKLAGIIALFLQEDKENLLNITAKNMQQAEWLVRQSVTTLQNGLNTYAQTKNAETYKQEYEAKGDENKEEIINNVERSIIRKLEKSNGQGETKGGLTRCLDQPVRPALDDALADLTKAKRIQLKEKRYYLTK</sequence>
<dbReference type="PATRIC" id="fig|698956.3.peg.98"/>
<dbReference type="RefSeq" id="WP_004123416.1">
    <property type="nucleotide sequence ID" value="NZ_ADER01000002.1"/>
</dbReference>
<gene>
    <name evidence="1" type="ORF">CGSMWGv1400E_00484</name>
</gene>
<reference evidence="1 2" key="1">
    <citation type="journal article" date="2012" name="J. Bacteriol.">
        <title>Comparative Genomic Analyses of 17 Clinical Isolates of Gardnerella vaginalis Provide Evidence of Multiple Genetically Isolated Clades Consistent with Subspeciation into Genovars.</title>
        <authorList>
            <person name="Ahmed A."/>
            <person name="Earl J."/>
            <person name="Retchless A."/>
            <person name="Hillier S."/>
            <person name="Rabe L."/>
            <person name="Cherpes T."/>
            <person name="Powell E."/>
            <person name="Janto B."/>
            <person name="Eutsey R."/>
            <person name="Hiller N.L."/>
            <person name="Boissy R."/>
            <person name="Dahlgreen M."/>
            <person name="Hall B."/>
            <person name="Costerton J."/>
            <person name="Post J.C."/>
            <person name="Hu F."/>
            <person name="Ehrlich G."/>
        </authorList>
    </citation>
    <scope>NUCLEOTIDE SEQUENCE [LARGE SCALE GENOMIC DNA]</scope>
    <source>
        <strain evidence="1 2">1400E</strain>
    </source>
</reference>
<comment type="caution">
    <text evidence="1">The sequence shown here is derived from an EMBL/GenBank/DDBJ whole genome shotgun (WGS) entry which is preliminary data.</text>
</comment>
<dbReference type="AlphaFoldDB" id="I4LZ02"/>
<dbReference type="Proteomes" id="UP000004884">
    <property type="component" value="Unassembled WGS sequence"/>
</dbReference>
<evidence type="ECO:0000313" key="2">
    <source>
        <dbReference type="Proteomes" id="UP000004884"/>
    </source>
</evidence>